<dbReference type="GO" id="GO:0006298">
    <property type="term" value="P:mismatch repair"/>
    <property type="evidence" value="ECO:0007669"/>
    <property type="project" value="TreeGrafter"/>
</dbReference>
<dbReference type="InterPro" id="IPR046821">
    <property type="entry name" value="PDDEXK_11"/>
</dbReference>
<dbReference type="Proteomes" id="UP000229681">
    <property type="component" value="Unassembled WGS sequence"/>
</dbReference>
<reference evidence="9 10" key="1">
    <citation type="submission" date="2017-11" db="EMBL/GenBank/DDBJ databases">
        <title>Evolution of Phototrophy in the Chloroflexi Phylum Driven by Horizontal Gene Transfer.</title>
        <authorList>
            <person name="Ward L.M."/>
            <person name="Hemp J."/>
            <person name="Shih P.M."/>
            <person name="Mcglynn S.E."/>
            <person name="Fischer W."/>
        </authorList>
    </citation>
    <scope>NUCLEOTIDE SEQUENCE [LARGE SCALE GENOMIC DNA]</scope>
    <source>
        <strain evidence="9">JP3_13</strain>
    </source>
</reference>
<comment type="caution">
    <text evidence="9">The sequence shown here is derived from an EMBL/GenBank/DDBJ whole genome shotgun (WGS) entry which is preliminary data.</text>
</comment>
<dbReference type="EMBL" id="PGTM01000210">
    <property type="protein sequence ID" value="PJF35084.1"/>
    <property type="molecule type" value="Genomic_DNA"/>
</dbReference>
<evidence type="ECO:0000313" key="9">
    <source>
        <dbReference type="EMBL" id="PJF35084.1"/>
    </source>
</evidence>
<dbReference type="GO" id="GO:0032259">
    <property type="term" value="P:methylation"/>
    <property type="evidence" value="ECO:0007669"/>
    <property type="project" value="UniProtKB-KW"/>
</dbReference>
<dbReference type="GO" id="GO:0009007">
    <property type="term" value="F:site-specific DNA-methyltransferase (adenine-specific) activity"/>
    <property type="evidence" value="ECO:0007669"/>
    <property type="project" value="UniProtKB-UniRule"/>
</dbReference>
<dbReference type="Gene3D" id="1.10.1020.10">
    <property type="entry name" value="Adenine-specific Methyltransferase, Domain 2"/>
    <property type="match status" value="1"/>
</dbReference>
<dbReference type="EC" id="2.1.1.72" evidence="2 7"/>
<sequence length="428" mass="48346">MIAERAPETPLKWAGGKRWLAPHLRQLWQAYLQRQPQARLVEPFCGSLSVALNLQPERALLNDLNPHLVNFWRQVQRGLQVTLPMANEKALYYAHRDRFNTLIATGQAESAEAAQLFYYLNRTGFNGLCRFNKKGRFNVPFGRYKRIAYWQTADFARLAPYLARWTFTAGNFDALALQPEDFIYADPPYDVEFTSYSAGGFSWADQVRLAEWLSAHPGPVVLSNQATARIVELYQACGFELLYLEAPRRISANGDRAPACEVLSSKNISLDIIAMPVQRKLIKTRSYPKVTKRSHTGKVHEDLAELALKKGGYSVQKQVDIGVLSTGKTYRADLVASKSDSQFLISLKWQQSPGTAEEKIPFEVICLIEAVQKSNGKYKHAYLVLGGDGWTLRDYYTSGKLCSHLNYQKLVTIITLEKFIGLANNAQL</sequence>
<dbReference type="NCBIfam" id="TIGR00571">
    <property type="entry name" value="dam"/>
    <property type="match status" value="1"/>
</dbReference>
<keyword evidence="5 7" id="KW-0949">S-adenosyl-L-methionine</keyword>
<dbReference type="PANTHER" id="PTHR30481">
    <property type="entry name" value="DNA ADENINE METHYLASE"/>
    <property type="match status" value="1"/>
</dbReference>
<gene>
    <name evidence="9" type="ORF">CUN49_12385</name>
</gene>
<dbReference type="InterPro" id="IPR023095">
    <property type="entry name" value="Ade_MeTrfase_dom_2"/>
</dbReference>
<keyword evidence="4 7" id="KW-0808">Transferase</keyword>
<evidence type="ECO:0000256" key="6">
    <source>
        <dbReference type="ARBA" id="ARBA00047942"/>
    </source>
</evidence>
<protein>
    <recommendedName>
        <fullName evidence="2 7">Site-specific DNA-methyltransferase (adenine-specific)</fullName>
        <ecNumber evidence="2 7">2.1.1.72</ecNumber>
    </recommendedName>
</protein>
<dbReference type="SUPFAM" id="SSF53335">
    <property type="entry name" value="S-adenosyl-L-methionine-dependent methyltransferases"/>
    <property type="match status" value="1"/>
</dbReference>
<evidence type="ECO:0000256" key="7">
    <source>
        <dbReference type="RuleBase" id="RU361257"/>
    </source>
</evidence>
<dbReference type="PROSITE" id="PS00092">
    <property type="entry name" value="N6_MTASE"/>
    <property type="match status" value="1"/>
</dbReference>
<proteinExistence type="inferred from homology"/>
<feature type="domain" description="PD-(D/E)XK nuclease" evidence="8">
    <location>
        <begin position="296"/>
        <end position="425"/>
    </location>
</feature>
<dbReference type="Pfam" id="PF02086">
    <property type="entry name" value="MethyltransfD12"/>
    <property type="match status" value="1"/>
</dbReference>
<dbReference type="GO" id="GO:0009307">
    <property type="term" value="P:DNA restriction-modification system"/>
    <property type="evidence" value="ECO:0007669"/>
    <property type="project" value="InterPro"/>
</dbReference>
<evidence type="ECO:0000256" key="2">
    <source>
        <dbReference type="ARBA" id="ARBA00011900"/>
    </source>
</evidence>
<dbReference type="Gene3D" id="3.40.50.150">
    <property type="entry name" value="Vaccinia Virus protein VP39"/>
    <property type="match status" value="1"/>
</dbReference>
<dbReference type="InterPro" id="IPR002052">
    <property type="entry name" value="DNA_methylase_N6_adenine_CS"/>
</dbReference>
<evidence type="ECO:0000256" key="4">
    <source>
        <dbReference type="ARBA" id="ARBA00022679"/>
    </source>
</evidence>
<dbReference type="AlphaFoldDB" id="A0A2M8PC12"/>
<evidence type="ECO:0000313" key="10">
    <source>
        <dbReference type="Proteomes" id="UP000229681"/>
    </source>
</evidence>
<dbReference type="GO" id="GO:1904047">
    <property type="term" value="F:S-adenosyl-L-methionine binding"/>
    <property type="evidence" value="ECO:0007669"/>
    <property type="project" value="TreeGrafter"/>
</dbReference>
<evidence type="ECO:0000256" key="3">
    <source>
        <dbReference type="ARBA" id="ARBA00022603"/>
    </source>
</evidence>
<accession>A0A2M8PC12</accession>
<evidence type="ECO:0000256" key="5">
    <source>
        <dbReference type="ARBA" id="ARBA00022691"/>
    </source>
</evidence>
<name>A0A2M8PC12_9CHLR</name>
<evidence type="ECO:0000256" key="1">
    <source>
        <dbReference type="ARBA" id="ARBA00006594"/>
    </source>
</evidence>
<dbReference type="GO" id="GO:0043565">
    <property type="term" value="F:sequence-specific DNA binding"/>
    <property type="evidence" value="ECO:0007669"/>
    <property type="project" value="TreeGrafter"/>
</dbReference>
<evidence type="ECO:0000259" key="8">
    <source>
        <dbReference type="Pfam" id="PF20472"/>
    </source>
</evidence>
<dbReference type="InterPro" id="IPR029063">
    <property type="entry name" value="SAM-dependent_MTases_sf"/>
</dbReference>
<comment type="catalytic activity">
    <reaction evidence="6 7">
        <text>a 2'-deoxyadenosine in DNA + S-adenosyl-L-methionine = an N(6)-methyl-2'-deoxyadenosine in DNA + S-adenosyl-L-homocysteine + H(+)</text>
        <dbReference type="Rhea" id="RHEA:15197"/>
        <dbReference type="Rhea" id="RHEA-COMP:12418"/>
        <dbReference type="Rhea" id="RHEA-COMP:12419"/>
        <dbReference type="ChEBI" id="CHEBI:15378"/>
        <dbReference type="ChEBI" id="CHEBI:57856"/>
        <dbReference type="ChEBI" id="CHEBI:59789"/>
        <dbReference type="ChEBI" id="CHEBI:90615"/>
        <dbReference type="ChEBI" id="CHEBI:90616"/>
        <dbReference type="EC" id="2.1.1.72"/>
    </reaction>
</comment>
<comment type="similarity">
    <text evidence="1 7">Belongs to the N(4)/N(6)-methyltransferase family.</text>
</comment>
<dbReference type="InterPro" id="IPR012327">
    <property type="entry name" value="MeTrfase_D12"/>
</dbReference>
<dbReference type="Pfam" id="PF20472">
    <property type="entry name" value="PDDEXK_11"/>
    <property type="match status" value="1"/>
</dbReference>
<keyword evidence="3 7" id="KW-0489">Methyltransferase</keyword>
<dbReference type="PANTHER" id="PTHR30481:SF3">
    <property type="entry name" value="DNA ADENINE METHYLASE"/>
    <property type="match status" value="1"/>
</dbReference>
<organism evidence="9 10">
    <name type="scientific">Candidatus Thermofonsia Clade 1 bacterium</name>
    <dbReference type="NCBI Taxonomy" id="2364210"/>
    <lineage>
        <taxon>Bacteria</taxon>
        <taxon>Bacillati</taxon>
        <taxon>Chloroflexota</taxon>
        <taxon>Candidatus Thermofontia</taxon>
        <taxon>Candidatus Thermofonsia Clade 1</taxon>
    </lineage>
</organism>
<dbReference type="PRINTS" id="PR00505">
    <property type="entry name" value="D12N6MTFRASE"/>
</dbReference>